<feature type="domain" description="C-type lectin" evidence="1">
    <location>
        <begin position="1"/>
        <end position="58"/>
    </location>
</feature>
<evidence type="ECO:0000313" key="3">
    <source>
        <dbReference type="Proteomes" id="UP001233172"/>
    </source>
</evidence>
<gene>
    <name evidence="2" type="ORF">Bpfe_005198</name>
</gene>
<dbReference type="CDD" id="cd00037">
    <property type="entry name" value="CLECT"/>
    <property type="match status" value="1"/>
</dbReference>
<proteinExistence type="predicted"/>
<comment type="caution">
    <text evidence="2">The sequence shown here is derived from an EMBL/GenBank/DDBJ whole genome shotgun (WGS) entry which is preliminary data.</text>
</comment>
<dbReference type="EMBL" id="JASAOG010000014">
    <property type="protein sequence ID" value="KAK0065172.1"/>
    <property type="molecule type" value="Genomic_DNA"/>
</dbReference>
<dbReference type="SUPFAM" id="SSF56436">
    <property type="entry name" value="C-type lectin-like"/>
    <property type="match status" value="1"/>
</dbReference>
<dbReference type="Proteomes" id="UP001233172">
    <property type="component" value="Unassembled WGS sequence"/>
</dbReference>
<dbReference type="AlphaFoldDB" id="A0AAD8C298"/>
<dbReference type="InterPro" id="IPR016186">
    <property type="entry name" value="C-type_lectin-like/link_sf"/>
</dbReference>
<reference evidence="2" key="2">
    <citation type="submission" date="2023-04" db="EMBL/GenBank/DDBJ databases">
        <authorList>
            <person name="Bu L."/>
            <person name="Lu L."/>
            <person name="Laidemitt M.R."/>
            <person name="Zhang S.M."/>
            <person name="Mutuku M."/>
            <person name="Mkoji G."/>
            <person name="Steinauer M."/>
            <person name="Loker E.S."/>
        </authorList>
    </citation>
    <scope>NUCLEOTIDE SEQUENCE</scope>
    <source>
        <strain evidence="2">KasaAsao</strain>
        <tissue evidence="2">Whole Snail</tissue>
    </source>
</reference>
<protein>
    <submittedName>
        <fullName evidence="2">Brevican core protein</fullName>
    </submittedName>
</protein>
<dbReference type="InterPro" id="IPR001304">
    <property type="entry name" value="C-type_lectin-like"/>
</dbReference>
<sequence length="68" mass="7712">MLKIMQELNIVRAWVGLNDRQTEGTYVWSDGSLATPTDMKLFIDQQPDNSGDADCVIILQNYMSMDDV</sequence>
<dbReference type="PROSITE" id="PS50041">
    <property type="entry name" value="C_TYPE_LECTIN_2"/>
    <property type="match status" value="1"/>
</dbReference>
<name>A0AAD8C298_BIOPF</name>
<evidence type="ECO:0000259" key="1">
    <source>
        <dbReference type="PROSITE" id="PS50041"/>
    </source>
</evidence>
<dbReference type="Gene3D" id="3.10.100.10">
    <property type="entry name" value="Mannose-Binding Protein A, subunit A"/>
    <property type="match status" value="1"/>
</dbReference>
<dbReference type="Pfam" id="PF00059">
    <property type="entry name" value="Lectin_C"/>
    <property type="match status" value="1"/>
</dbReference>
<keyword evidence="3" id="KW-1185">Reference proteome</keyword>
<organism evidence="2 3">
    <name type="scientific">Biomphalaria pfeifferi</name>
    <name type="common">Bloodfluke planorb</name>
    <name type="synonym">Freshwater snail</name>
    <dbReference type="NCBI Taxonomy" id="112525"/>
    <lineage>
        <taxon>Eukaryota</taxon>
        <taxon>Metazoa</taxon>
        <taxon>Spiralia</taxon>
        <taxon>Lophotrochozoa</taxon>
        <taxon>Mollusca</taxon>
        <taxon>Gastropoda</taxon>
        <taxon>Heterobranchia</taxon>
        <taxon>Euthyneura</taxon>
        <taxon>Panpulmonata</taxon>
        <taxon>Hygrophila</taxon>
        <taxon>Lymnaeoidea</taxon>
        <taxon>Planorbidae</taxon>
        <taxon>Biomphalaria</taxon>
    </lineage>
</organism>
<evidence type="ECO:0000313" key="2">
    <source>
        <dbReference type="EMBL" id="KAK0065172.1"/>
    </source>
</evidence>
<dbReference type="InterPro" id="IPR016187">
    <property type="entry name" value="CTDL_fold"/>
</dbReference>
<reference evidence="2" key="1">
    <citation type="journal article" date="2023" name="PLoS Negl. Trop. Dis.">
        <title>A genome sequence for Biomphalaria pfeifferi, the major vector snail for the human-infecting parasite Schistosoma mansoni.</title>
        <authorList>
            <person name="Bu L."/>
            <person name="Lu L."/>
            <person name="Laidemitt M.R."/>
            <person name="Zhang S.M."/>
            <person name="Mutuku M."/>
            <person name="Mkoji G."/>
            <person name="Steinauer M."/>
            <person name="Loker E.S."/>
        </authorList>
    </citation>
    <scope>NUCLEOTIDE SEQUENCE</scope>
    <source>
        <strain evidence="2">KasaAsao</strain>
    </source>
</reference>
<accession>A0AAD8C298</accession>